<dbReference type="PRINTS" id="PR00686">
    <property type="entry name" value="TIFACTORIID"/>
</dbReference>
<dbReference type="CDD" id="cd04517">
    <property type="entry name" value="TLF"/>
    <property type="match status" value="1"/>
</dbReference>
<dbReference type="Proteomes" id="UP000663879">
    <property type="component" value="Unassembled WGS sequence"/>
</dbReference>
<gene>
    <name evidence="9" type="ORF">OXX778_LOCUS8445</name>
</gene>
<keyword evidence="6" id="KW-0539">Nucleus</keyword>
<evidence type="ECO:0000256" key="7">
    <source>
        <dbReference type="ARBA" id="ARBA00023474"/>
    </source>
</evidence>
<dbReference type="InterPro" id="IPR015445">
    <property type="entry name" value="TBP-like"/>
</dbReference>
<name>A0A813VQ24_9BILA</name>
<evidence type="ECO:0000313" key="10">
    <source>
        <dbReference type="Proteomes" id="UP000663879"/>
    </source>
</evidence>
<evidence type="ECO:0000256" key="4">
    <source>
        <dbReference type="ARBA" id="ARBA00023125"/>
    </source>
</evidence>
<dbReference type="Pfam" id="PF00352">
    <property type="entry name" value="TBP"/>
    <property type="match status" value="2"/>
</dbReference>
<dbReference type="AlphaFoldDB" id="A0A813VQ24"/>
<evidence type="ECO:0000313" key="9">
    <source>
        <dbReference type="EMBL" id="CAF0840789.1"/>
    </source>
</evidence>
<keyword evidence="5" id="KW-0804">Transcription</keyword>
<organism evidence="9 10">
    <name type="scientific">Brachionus calyciflorus</name>
    <dbReference type="NCBI Taxonomy" id="104777"/>
    <lineage>
        <taxon>Eukaryota</taxon>
        <taxon>Metazoa</taxon>
        <taxon>Spiralia</taxon>
        <taxon>Gnathifera</taxon>
        <taxon>Rotifera</taxon>
        <taxon>Eurotatoria</taxon>
        <taxon>Monogononta</taxon>
        <taxon>Pseudotrocha</taxon>
        <taxon>Ploima</taxon>
        <taxon>Brachionidae</taxon>
        <taxon>Brachionus</taxon>
    </lineage>
</organism>
<dbReference type="FunFam" id="3.30.310.10:FF:000005">
    <property type="entry name" value="TATA box-binding protein-like 1"/>
    <property type="match status" value="1"/>
</dbReference>
<evidence type="ECO:0000256" key="6">
    <source>
        <dbReference type="ARBA" id="ARBA00023242"/>
    </source>
</evidence>
<evidence type="ECO:0000256" key="1">
    <source>
        <dbReference type="ARBA" id="ARBA00004123"/>
    </source>
</evidence>
<dbReference type="EMBL" id="CAJNOC010001162">
    <property type="protein sequence ID" value="CAF0840789.1"/>
    <property type="molecule type" value="Genomic_DNA"/>
</dbReference>
<comment type="caution">
    <text evidence="9">The sequence shown here is derived from an EMBL/GenBank/DDBJ whole genome shotgun (WGS) entry which is preliminary data.</text>
</comment>
<comment type="similarity">
    <text evidence="2">Belongs to the TBP family.</text>
</comment>
<dbReference type="SUPFAM" id="SSF55945">
    <property type="entry name" value="TATA-box binding protein-like"/>
    <property type="match status" value="2"/>
</dbReference>
<evidence type="ECO:0000256" key="5">
    <source>
        <dbReference type="ARBA" id="ARBA00023163"/>
    </source>
</evidence>
<evidence type="ECO:0000256" key="3">
    <source>
        <dbReference type="ARBA" id="ARBA00023015"/>
    </source>
</evidence>
<dbReference type="PANTHER" id="PTHR10126">
    <property type="entry name" value="TATA-BOX BINDING PROTEIN"/>
    <property type="match status" value="1"/>
</dbReference>
<comment type="subcellular location">
    <subcellularLocation>
        <location evidence="1">Nucleus</location>
    </subcellularLocation>
</comment>
<dbReference type="GO" id="GO:0003677">
    <property type="term" value="F:DNA binding"/>
    <property type="evidence" value="ECO:0007669"/>
    <property type="project" value="UniProtKB-KW"/>
</dbReference>
<sequence>MSDLTQNNKNSSKLNKKYAVLNSQCKVKSHESNLDIFISNVVCSYSTRCHLNLKRIAMHGMHVEYKRENNMVNMRLRKPLSTATIWSSGKITCTGANTELDAYKAARRFCRLLQKMKFKVRLSNYRVVNVLATCQVMFHIDLNKVANEYKQECSYEPELHPGATFRIKEYRCTLKLFTTGSITLTAPNVLHAQKSIDFIYPILSKCRRVSREEVEEDVALLEKPEPLTSTYLVTTPVNNLNTTTQNILVQNPGPTIINLNRAADGYLTSSSSSLSNDSFQTGLTNSFNNLNYTHTTSYPNFSHFNHHHHLNPHHHHHNHFFNDNLIIDNVYEDFLQ</sequence>
<accession>A0A813VQ24</accession>
<keyword evidence="4" id="KW-0238">DNA-binding</keyword>
<dbReference type="InterPro" id="IPR000814">
    <property type="entry name" value="TBP"/>
</dbReference>
<keyword evidence="10" id="KW-1185">Reference proteome</keyword>
<proteinExistence type="inferred from homology"/>
<reference evidence="9" key="1">
    <citation type="submission" date="2021-02" db="EMBL/GenBank/DDBJ databases">
        <authorList>
            <person name="Nowell W R."/>
        </authorList>
    </citation>
    <scope>NUCLEOTIDE SEQUENCE</scope>
    <source>
        <strain evidence="9">Ploen Becks lab</strain>
    </source>
</reference>
<keyword evidence="3" id="KW-0805">Transcription regulation</keyword>
<dbReference type="GO" id="GO:0006352">
    <property type="term" value="P:DNA-templated transcription initiation"/>
    <property type="evidence" value="ECO:0007669"/>
    <property type="project" value="InterPro"/>
</dbReference>
<dbReference type="Gene3D" id="3.30.310.10">
    <property type="entry name" value="TATA-Binding Protein"/>
    <property type="match status" value="2"/>
</dbReference>
<dbReference type="InterPro" id="IPR012295">
    <property type="entry name" value="TBP_dom_sf"/>
</dbReference>
<evidence type="ECO:0000256" key="2">
    <source>
        <dbReference type="ARBA" id="ARBA00005560"/>
    </source>
</evidence>
<dbReference type="OrthoDB" id="2127950at2759"/>
<protein>
    <recommendedName>
        <fullName evidence="7">TATA box-binding protein-like 1</fullName>
    </recommendedName>
    <alternativeName>
        <fullName evidence="8">TBP-like factor</fullName>
    </alternativeName>
</protein>
<evidence type="ECO:0000256" key="8">
    <source>
        <dbReference type="ARBA" id="ARBA00033173"/>
    </source>
</evidence>
<dbReference type="GO" id="GO:0005634">
    <property type="term" value="C:nucleus"/>
    <property type="evidence" value="ECO:0007669"/>
    <property type="project" value="UniProtKB-SubCell"/>
</dbReference>